<evidence type="ECO:0000313" key="3">
    <source>
        <dbReference type="Proteomes" id="UP000230423"/>
    </source>
</evidence>
<keyword evidence="3" id="KW-1185">Reference proteome</keyword>
<evidence type="ECO:0000256" key="1">
    <source>
        <dbReference type="SAM" id="MobiDB-lite"/>
    </source>
</evidence>
<evidence type="ECO:0008006" key="4">
    <source>
        <dbReference type="Google" id="ProtNLM"/>
    </source>
</evidence>
<protein>
    <recommendedName>
        <fullName evidence="4">PABS domain-containing protein</fullName>
    </recommendedName>
</protein>
<accession>A0A2G9UX04</accession>
<organism evidence="2 3">
    <name type="scientific">Teladorsagia circumcincta</name>
    <name type="common">Brown stomach worm</name>
    <name type="synonym">Ostertagia circumcincta</name>
    <dbReference type="NCBI Taxonomy" id="45464"/>
    <lineage>
        <taxon>Eukaryota</taxon>
        <taxon>Metazoa</taxon>
        <taxon>Ecdysozoa</taxon>
        <taxon>Nematoda</taxon>
        <taxon>Chromadorea</taxon>
        <taxon>Rhabditida</taxon>
        <taxon>Rhabditina</taxon>
        <taxon>Rhabditomorpha</taxon>
        <taxon>Strongyloidea</taxon>
        <taxon>Trichostrongylidae</taxon>
        <taxon>Teladorsagia</taxon>
    </lineage>
</organism>
<feature type="compositionally biased region" description="Basic and acidic residues" evidence="1">
    <location>
        <begin position="10"/>
        <end position="20"/>
    </location>
</feature>
<dbReference type="Gene3D" id="3.40.50.150">
    <property type="entry name" value="Vaccinia Virus protein VP39"/>
    <property type="match status" value="1"/>
</dbReference>
<dbReference type="AlphaFoldDB" id="A0A2G9UX04"/>
<gene>
    <name evidence="2" type="ORF">TELCIR_03184</name>
</gene>
<reference evidence="2 3" key="1">
    <citation type="submission" date="2015-09" db="EMBL/GenBank/DDBJ databases">
        <title>Draft genome of the parasitic nematode Teladorsagia circumcincta isolate WARC Sus (inbred).</title>
        <authorList>
            <person name="Mitreva M."/>
        </authorList>
    </citation>
    <scope>NUCLEOTIDE SEQUENCE [LARGE SCALE GENOMIC DNA]</scope>
    <source>
        <strain evidence="2 3">S</strain>
    </source>
</reference>
<sequence length="171" mass="18503">MESAVALHAPEGEKYDSSDTKKWPVNHHTIPGGFTPSDMLAGMFLMSSLSLNSSDYGKRVLSIGLGGGSVDMVLSSVKPEVDVTVVEIDPLVVSIASKWFGVADSNHHHTVIRNGITFIEEAAARGMKYAAVVLDACGNDEFKCPVKVFRTAYAVKMLRKILMETGCVRNE</sequence>
<evidence type="ECO:0000313" key="2">
    <source>
        <dbReference type="EMBL" id="PIO74799.1"/>
    </source>
</evidence>
<dbReference type="SUPFAM" id="SSF53335">
    <property type="entry name" value="S-adenosyl-L-methionine-dependent methyltransferases"/>
    <property type="match status" value="1"/>
</dbReference>
<dbReference type="Proteomes" id="UP000230423">
    <property type="component" value="Unassembled WGS sequence"/>
</dbReference>
<name>A0A2G9UX04_TELCI</name>
<dbReference type="InterPro" id="IPR029063">
    <property type="entry name" value="SAM-dependent_MTases_sf"/>
</dbReference>
<dbReference type="Pfam" id="PF01564">
    <property type="entry name" value="Spermine_synth"/>
    <property type="match status" value="1"/>
</dbReference>
<proteinExistence type="predicted"/>
<feature type="region of interest" description="Disordered" evidence="1">
    <location>
        <begin position="1"/>
        <end position="20"/>
    </location>
</feature>
<dbReference type="OrthoDB" id="2016285at2759"/>
<dbReference type="EMBL" id="KZ345221">
    <property type="protein sequence ID" value="PIO74799.1"/>
    <property type="molecule type" value="Genomic_DNA"/>
</dbReference>